<dbReference type="InterPro" id="IPR033717">
    <property type="entry name" value="UDPK"/>
</dbReference>
<feature type="binding site" evidence="17">
    <location>
        <position position="26"/>
    </location>
    <ligand>
        <name>ATP</name>
        <dbReference type="ChEBI" id="CHEBI:30616"/>
    </ligand>
</feature>
<keyword evidence="4" id="KW-0444">Lipid biosynthesis</keyword>
<evidence type="ECO:0000256" key="9">
    <source>
        <dbReference type="ARBA" id="ARBA00022840"/>
    </source>
</evidence>
<comment type="cofactor">
    <cofactor evidence="18">
        <name>Mg(2+)</name>
        <dbReference type="ChEBI" id="CHEBI:18420"/>
    </cofactor>
    <text evidence="18">Mn(2+), Zn(2+), Cd(2+) and Co(2+) support activity to lesser extents.</text>
</comment>
<evidence type="ECO:0000256" key="16">
    <source>
        <dbReference type="PIRSR" id="PIRSR600829-2"/>
    </source>
</evidence>
<evidence type="ECO:0000256" key="15">
    <source>
        <dbReference type="PIRSR" id="PIRSR600829-1"/>
    </source>
</evidence>
<feature type="binding site" evidence="18">
    <location>
        <position position="74"/>
    </location>
    <ligand>
        <name>a divalent metal cation</name>
        <dbReference type="ChEBI" id="CHEBI:60240"/>
    </ligand>
</feature>
<evidence type="ECO:0000256" key="14">
    <source>
        <dbReference type="ARBA" id="ARBA00023264"/>
    </source>
</evidence>
<keyword evidence="21" id="KW-1185">Reference proteome</keyword>
<accession>A0A4V2PXU4</accession>
<keyword evidence="12 19" id="KW-0472">Membrane</keyword>
<feature type="binding site" evidence="17">
    <location>
        <begin position="83"/>
        <end position="85"/>
    </location>
    <ligand>
        <name>ATP</name>
        <dbReference type="ChEBI" id="CHEBI:30616"/>
    </ligand>
</feature>
<dbReference type="GO" id="GO:0005524">
    <property type="term" value="F:ATP binding"/>
    <property type="evidence" value="ECO:0007669"/>
    <property type="project" value="UniProtKB-KW"/>
</dbReference>
<evidence type="ECO:0000256" key="1">
    <source>
        <dbReference type="ARBA" id="ARBA00004651"/>
    </source>
</evidence>
<proteinExistence type="inferred from homology"/>
<dbReference type="GO" id="GO:0046872">
    <property type="term" value="F:metal ion binding"/>
    <property type="evidence" value="ECO:0007669"/>
    <property type="project" value="UniProtKB-KW"/>
</dbReference>
<sequence>MKQPKPSPYQGFSFAIAGIINTIKSEANFKFHIVAALVAIGMGLFFKLTTYEWLWIALSIAIVMLTELINTSVESLANVVSPEYHPLIKKTKDAAAGAVLIAALFAFICGMVIFIPYLIEAF</sequence>
<keyword evidence="14" id="KW-1208">Phospholipid metabolism</keyword>
<name>A0A4V2PXU4_9SPHI</name>
<evidence type="ECO:0000256" key="19">
    <source>
        <dbReference type="SAM" id="Phobius"/>
    </source>
</evidence>
<keyword evidence="7 17" id="KW-0547">Nucleotide-binding</keyword>
<evidence type="ECO:0000256" key="5">
    <source>
        <dbReference type="ARBA" id="ARBA00022679"/>
    </source>
</evidence>
<dbReference type="CDD" id="cd14265">
    <property type="entry name" value="UDPK_IM_like"/>
    <property type="match status" value="1"/>
</dbReference>
<feature type="active site" description="Proton acceptor" evidence="15">
    <location>
        <position position="67"/>
    </location>
</feature>
<dbReference type="Pfam" id="PF01219">
    <property type="entry name" value="DAGK_prokar"/>
    <property type="match status" value="1"/>
</dbReference>
<feature type="binding site" evidence="16">
    <location>
        <position position="67"/>
    </location>
    <ligand>
        <name>substrate</name>
    </ligand>
</feature>
<evidence type="ECO:0000256" key="8">
    <source>
        <dbReference type="ARBA" id="ARBA00022777"/>
    </source>
</evidence>
<comment type="similarity">
    <text evidence="2">Belongs to the bacterial diacylglycerol kinase family.</text>
</comment>
<dbReference type="InterPro" id="IPR036945">
    <property type="entry name" value="DAGK_sf"/>
</dbReference>
<dbReference type="AlphaFoldDB" id="A0A4V2PXU4"/>
<dbReference type="Proteomes" id="UP000294616">
    <property type="component" value="Unassembled WGS sequence"/>
</dbReference>
<keyword evidence="5" id="KW-0808">Transferase</keyword>
<evidence type="ECO:0000313" key="21">
    <source>
        <dbReference type="Proteomes" id="UP000294616"/>
    </source>
</evidence>
<dbReference type="GO" id="GO:0008654">
    <property type="term" value="P:phospholipid biosynthetic process"/>
    <property type="evidence" value="ECO:0007669"/>
    <property type="project" value="UniProtKB-KW"/>
</dbReference>
<keyword evidence="8 20" id="KW-0418">Kinase</keyword>
<reference evidence="20 21" key="1">
    <citation type="submission" date="2019-03" db="EMBL/GenBank/DDBJ databases">
        <title>Genomic Encyclopedia of Archaeal and Bacterial Type Strains, Phase II (KMG-II): from individual species to whole genera.</title>
        <authorList>
            <person name="Goeker M."/>
        </authorList>
    </citation>
    <scope>NUCLEOTIDE SEQUENCE [LARGE SCALE GENOMIC DNA]</scope>
    <source>
        <strain evidence="20 21">DSM 22554</strain>
    </source>
</reference>
<evidence type="ECO:0000256" key="6">
    <source>
        <dbReference type="ARBA" id="ARBA00022692"/>
    </source>
</evidence>
<evidence type="ECO:0000256" key="7">
    <source>
        <dbReference type="ARBA" id="ARBA00022741"/>
    </source>
</evidence>
<keyword evidence="9 17" id="KW-0067">ATP-binding</keyword>
<keyword evidence="6 19" id="KW-0812">Transmembrane</keyword>
<comment type="subcellular location">
    <subcellularLocation>
        <location evidence="1">Cell membrane</location>
        <topology evidence="1">Multi-pass membrane protein</topology>
    </subcellularLocation>
</comment>
<feature type="transmembrane region" description="Helical" evidence="19">
    <location>
        <begin position="94"/>
        <end position="119"/>
    </location>
</feature>
<evidence type="ECO:0000256" key="17">
    <source>
        <dbReference type="PIRSR" id="PIRSR600829-3"/>
    </source>
</evidence>
<feature type="binding site" evidence="17">
    <location>
        <begin position="92"/>
        <end position="93"/>
    </location>
    <ligand>
        <name>ATP</name>
        <dbReference type="ChEBI" id="CHEBI:30616"/>
    </ligand>
</feature>
<evidence type="ECO:0000256" key="13">
    <source>
        <dbReference type="ARBA" id="ARBA00023209"/>
    </source>
</evidence>
<dbReference type="RefSeq" id="WP_132224396.1">
    <property type="nucleotide sequence ID" value="NZ_SMGO01000002.1"/>
</dbReference>
<protein>
    <submittedName>
        <fullName evidence="20">Undecaprenol kinase</fullName>
    </submittedName>
</protein>
<comment type="caution">
    <text evidence="20">The sequence shown here is derived from an EMBL/GenBank/DDBJ whole genome shotgun (WGS) entry which is preliminary data.</text>
</comment>
<keyword evidence="11" id="KW-0443">Lipid metabolism</keyword>
<organism evidence="20 21">
    <name type="scientific">Albibacterium bauzanense</name>
    <dbReference type="NCBI Taxonomy" id="653929"/>
    <lineage>
        <taxon>Bacteria</taxon>
        <taxon>Pseudomonadati</taxon>
        <taxon>Bacteroidota</taxon>
        <taxon>Sphingobacteriia</taxon>
        <taxon>Sphingobacteriales</taxon>
        <taxon>Sphingobacteriaceae</taxon>
        <taxon>Albibacterium</taxon>
    </lineage>
</organism>
<evidence type="ECO:0000313" key="20">
    <source>
        <dbReference type="EMBL" id="TCK83421.1"/>
    </source>
</evidence>
<evidence type="ECO:0000256" key="12">
    <source>
        <dbReference type="ARBA" id="ARBA00023136"/>
    </source>
</evidence>
<keyword evidence="18" id="KW-0479">Metal-binding</keyword>
<dbReference type="Gene3D" id="1.10.287.3610">
    <property type="match status" value="1"/>
</dbReference>
<keyword evidence="13" id="KW-0594">Phospholipid biosynthesis</keyword>
<evidence type="ECO:0000256" key="3">
    <source>
        <dbReference type="ARBA" id="ARBA00022475"/>
    </source>
</evidence>
<evidence type="ECO:0000256" key="4">
    <source>
        <dbReference type="ARBA" id="ARBA00022516"/>
    </source>
</evidence>
<keyword evidence="10 19" id="KW-1133">Transmembrane helix</keyword>
<feature type="binding site" evidence="17">
    <location>
        <position position="74"/>
    </location>
    <ligand>
        <name>ATP</name>
        <dbReference type="ChEBI" id="CHEBI:30616"/>
    </ligand>
</feature>
<feature type="transmembrane region" description="Helical" evidence="19">
    <location>
        <begin position="29"/>
        <end position="47"/>
    </location>
</feature>
<dbReference type="GO" id="GO:0016301">
    <property type="term" value="F:kinase activity"/>
    <property type="evidence" value="ECO:0007669"/>
    <property type="project" value="UniProtKB-KW"/>
</dbReference>
<dbReference type="EMBL" id="SMGO01000002">
    <property type="protein sequence ID" value="TCK83421.1"/>
    <property type="molecule type" value="Genomic_DNA"/>
</dbReference>
<gene>
    <name evidence="20" type="ORF">C8N28_2022</name>
</gene>
<dbReference type="OrthoDB" id="1493837at2"/>
<evidence type="ECO:0000256" key="11">
    <source>
        <dbReference type="ARBA" id="ARBA00023098"/>
    </source>
</evidence>
<feature type="binding site" evidence="18">
    <location>
        <position position="26"/>
    </location>
    <ligand>
        <name>a divalent metal cation</name>
        <dbReference type="ChEBI" id="CHEBI:60240"/>
    </ligand>
</feature>
<keyword evidence="18" id="KW-0460">Magnesium</keyword>
<dbReference type="PANTHER" id="PTHR34299">
    <property type="entry name" value="DIACYLGLYCEROL KINASE"/>
    <property type="match status" value="1"/>
</dbReference>
<evidence type="ECO:0000256" key="2">
    <source>
        <dbReference type="ARBA" id="ARBA00005967"/>
    </source>
</evidence>
<dbReference type="InterPro" id="IPR000829">
    <property type="entry name" value="DAGK"/>
</dbReference>
<dbReference type="GO" id="GO:0005886">
    <property type="term" value="C:plasma membrane"/>
    <property type="evidence" value="ECO:0007669"/>
    <property type="project" value="UniProtKB-SubCell"/>
</dbReference>
<evidence type="ECO:0000256" key="18">
    <source>
        <dbReference type="PIRSR" id="PIRSR600829-4"/>
    </source>
</evidence>
<keyword evidence="3" id="KW-1003">Cell membrane</keyword>
<evidence type="ECO:0000256" key="10">
    <source>
        <dbReference type="ARBA" id="ARBA00022989"/>
    </source>
</evidence>
<dbReference type="PANTHER" id="PTHR34299:SF1">
    <property type="entry name" value="DIACYLGLYCEROL KINASE"/>
    <property type="match status" value="1"/>
</dbReference>